<evidence type="ECO:0000313" key="3">
    <source>
        <dbReference type="EMBL" id="AEG50934.1"/>
    </source>
</evidence>
<dbReference type="HOGENOM" id="CLU_023194_17_1_5"/>
<dbReference type="InterPro" id="IPR000683">
    <property type="entry name" value="Gfo/Idh/MocA-like_OxRdtase_N"/>
</dbReference>
<dbReference type="GO" id="GO:0000166">
    <property type="term" value="F:nucleotide binding"/>
    <property type="evidence" value="ECO:0007669"/>
    <property type="project" value="InterPro"/>
</dbReference>
<dbReference type="Gene3D" id="3.40.50.720">
    <property type="entry name" value="NAD(P)-binding Rossmann-like Domain"/>
    <property type="match status" value="1"/>
</dbReference>
<dbReference type="PANTHER" id="PTHR43708">
    <property type="entry name" value="CONSERVED EXPRESSED OXIDOREDUCTASE (EUROFUNG)"/>
    <property type="match status" value="1"/>
</dbReference>
<dbReference type="PANTHER" id="PTHR43708:SF3">
    <property type="entry name" value="OXIDOREDUCTASE"/>
    <property type="match status" value="1"/>
</dbReference>
<protein>
    <submittedName>
        <fullName evidence="3">Oxidoreductase domain protein</fullName>
    </submittedName>
</protein>
<proteinExistence type="predicted"/>
<organism evidence="3 4">
    <name type="scientific">Sphingobium chlorophenolicum L-1</name>
    <dbReference type="NCBI Taxonomy" id="690566"/>
    <lineage>
        <taxon>Bacteria</taxon>
        <taxon>Pseudomonadati</taxon>
        <taxon>Pseudomonadota</taxon>
        <taxon>Alphaproteobacteria</taxon>
        <taxon>Sphingomonadales</taxon>
        <taxon>Sphingomonadaceae</taxon>
        <taxon>Sphingobium</taxon>
    </lineage>
</organism>
<dbReference type="InterPro" id="IPR036291">
    <property type="entry name" value="NAD(P)-bd_dom_sf"/>
</dbReference>
<dbReference type="Pfam" id="PF01408">
    <property type="entry name" value="GFO_IDH_MocA"/>
    <property type="match status" value="1"/>
</dbReference>
<dbReference type="EMBL" id="CP002799">
    <property type="protein sequence ID" value="AEG50934.1"/>
    <property type="molecule type" value="Genomic_DNA"/>
</dbReference>
<dbReference type="Gene3D" id="3.30.360.10">
    <property type="entry name" value="Dihydrodipicolinate Reductase, domain 2"/>
    <property type="match status" value="1"/>
</dbReference>
<dbReference type="SUPFAM" id="SSF55347">
    <property type="entry name" value="Glyceraldehyde-3-phosphate dehydrogenase-like, C-terminal domain"/>
    <property type="match status" value="1"/>
</dbReference>
<dbReference type="InterPro" id="IPR055170">
    <property type="entry name" value="GFO_IDH_MocA-like_dom"/>
</dbReference>
<evidence type="ECO:0000259" key="1">
    <source>
        <dbReference type="Pfam" id="PF01408"/>
    </source>
</evidence>
<dbReference type="Proteomes" id="UP000007150">
    <property type="component" value="Chromosome 2"/>
</dbReference>
<name>F6F3C2_SPHCR</name>
<dbReference type="SUPFAM" id="SSF51735">
    <property type="entry name" value="NAD(P)-binding Rossmann-fold domains"/>
    <property type="match status" value="1"/>
</dbReference>
<feature type="domain" description="Gfo/Idh/MocA-like oxidoreductase N-terminal" evidence="1">
    <location>
        <begin position="9"/>
        <end position="135"/>
    </location>
</feature>
<dbReference type="RefSeq" id="WP_013849164.1">
    <property type="nucleotide sequence ID" value="NC_015594.1"/>
</dbReference>
<evidence type="ECO:0000259" key="2">
    <source>
        <dbReference type="Pfam" id="PF22725"/>
    </source>
</evidence>
<sequence length="384" mass="41165">MIDLFKPVRMAMIGGGNGALIGPVHRIASQLDSRIALVAGAFSSKADQSRETGRQWGIADDRAYADWQSLLRAEAARPDGAELIAIVTPNDLHYPIAVAALEAGFHVMSDKPATTTLEEALRLQEAIARCDRRYGLTYTYSGYPLVRQAREMIAAGEIGTVRKVVVEYVQGWLSSAVEAEGSKQAQWRVDPARSGPGGCIGDIGVHAFHLAEFVTGSTVSRLLADLAAVVPGRVLDDDCTVLLKFDNGARGVIVASQISIGELNGLRLRVYGDKGSLDWRQEEPNRLTWHKDDGRTEILRTGTPPIGPSGAAATRIPGGHPEGYLEAFANIYRDFADSLREGVPSALVPGIEDGVRSLAFVEAAVTASRTASGWVSLEHQDVPA</sequence>
<keyword evidence="4" id="KW-1185">Reference proteome</keyword>
<dbReference type="AlphaFoldDB" id="F6F3C2"/>
<accession>F6F3C2</accession>
<dbReference type="KEGG" id="sch:Sphch_3338"/>
<dbReference type="STRING" id="690566.Sphch_3338"/>
<reference evidence="3 4" key="1">
    <citation type="submission" date="2011-05" db="EMBL/GenBank/DDBJ databases">
        <title>Complete sequence of chromosome 2 of Sphingobium chlorophenolicum L-1.</title>
        <authorList>
            <consortium name="US DOE Joint Genome Institute"/>
            <person name="Lucas S."/>
            <person name="Han J."/>
            <person name="Lapidus A."/>
            <person name="Cheng J.-F."/>
            <person name="Goodwin L."/>
            <person name="Pitluck S."/>
            <person name="Peters L."/>
            <person name="Daligault H."/>
            <person name="Han C."/>
            <person name="Tapia R."/>
            <person name="Land M."/>
            <person name="Hauser L."/>
            <person name="Kyrpides N."/>
            <person name="Ivanova N."/>
            <person name="Pagani I."/>
            <person name="Turner P."/>
            <person name="Copley S."/>
            <person name="Woyke T."/>
        </authorList>
    </citation>
    <scope>NUCLEOTIDE SEQUENCE [LARGE SCALE GENOMIC DNA]</scope>
    <source>
        <strain evidence="3 4">L-1</strain>
    </source>
</reference>
<evidence type="ECO:0000313" key="4">
    <source>
        <dbReference type="Proteomes" id="UP000007150"/>
    </source>
</evidence>
<gene>
    <name evidence="3" type="ORF">Sphch_3338</name>
</gene>
<feature type="domain" description="GFO/IDH/MocA-like oxidoreductase" evidence="2">
    <location>
        <begin position="146"/>
        <end position="277"/>
    </location>
</feature>
<dbReference type="InterPro" id="IPR051317">
    <property type="entry name" value="Gfo/Idh/MocA_oxidoreduct"/>
</dbReference>
<dbReference type="Pfam" id="PF22725">
    <property type="entry name" value="GFO_IDH_MocA_C3"/>
    <property type="match status" value="1"/>
</dbReference>